<evidence type="ECO:0000259" key="1">
    <source>
        <dbReference type="PROSITE" id="PS51201"/>
    </source>
</evidence>
<dbReference type="OrthoDB" id="9776294at2"/>
<evidence type="ECO:0000313" key="4">
    <source>
        <dbReference type="Proteomes" id="UP000315750"/>
    </source>
</evidence>
<feature type="domain" description="RCK C-terminal" evidence="2">
    <location>
        <begin position="134"/>
        <end position="218"/>
    </location>
</feature>
<dbReference type="Pfam" id="PF02254">
    <property type="entry name" value="TrkA_N"/>
    <property type="match status" value="1"/>
</dbReference>
<evidence type="ECO:0000259" key="2">
    <source>
        <dbReference type="PROSITE" id="PS51202"/>
    </source>
</evidence>
<dbReference type="Proteomes" id="UP000315750">
    <property type="component" value="Chromosome"/>
</dbReference>
<sequence>MKRFLVIGLGNFGTTVALSLAENGHEVIAVDQDGVLVDRVGQVVARAVVGDATDIETLKRLGAEGSDAAVVSTGDDITASVLTSMALLDMKITKICVKVVSQQHARVMERLGVHQTIFPEHDTAIELAAQLTKSGLLNYDKLGADFGIQEMSVPDAWVGKTIRELNVRQKYSLTIVALHDCLTGETHPSPDPDHRLTDSETLFVAGSDNSLDHVAQIK</sequence>
<keyword evidence="4" id="KW-1185">Reference proteome</keyword>
<accession>A0A518ASQ3</accession>
<proteinExistence type="predicted"/>
<dbReference type="RefSeq" id="WP_145249112.1">
    <property type="nucleotide sequence ID" value="NZ_CP036278.1"/>
</dbReference>
<dbReference type="InterPro" id="IPR036721">
    <property type="entry name" value="RCK_C_sf"/>
</dbReference>
<dbReference type="Gene3D" id="3.40.50.720">
    <property type="entry name" value="NAD(P)-binding Rossmann-like Domain"/>
    <property type="match status" value="1"/>
</dbReference>
<evidence type="ECO:0000313" key="3">
    <source>
        <dbReference type="EMBL" id="QDU57763.1"/>
    </source>
</evidence>
<protein>
    <submittedName>
        <fullName evidence="3">Ktr system potassium uptake protein A</fullName>
    </submittedName>
</protein>
<dbReference type="PANTHER" id="PTHR43833">
    <property type="entry name" value="POTASSIUM CHANNEL PROTEIN 2-RELATED-RELATED"/>
    <property type="match status" value="1"/>
</dbReference>
<dbReference type="Pfam" id="PF02080">
    <property type="entry name" value="TrkA_C"/>
    <property type="match status" value="1"/>
</dbReference>
<organism evidence="3 4">
    <name type="scientific">Aeoliella mucimassa</name>
    <dbReference type="NCBI Taxonomy" id="2527972"/>
    <lineage>
        <taxon>Bacteria</taxon>
        <taxon>Pseudomonadati</taxon>
        <taxon>Planctomycetota</taxon>
        <taxon>Planctomycetia</taxon>
        <taxon>Pirellulales</taxon>
        <taxon>Lacipirellulaceae</taxon>
        <taxon>Aeoliella</taxon>
    </lineage>
</organism>
<dbReference type="SUPFAM" id="SSF51735">
    <property type="entry name" value="NAD(P)-binding Rossmann-fold domains"/>
    <property type="match status" value="1"/>
</dbReference>
<name>A0A518ASQ3_9BACT</name>
<dbReference type="SUPFAM" id="SSF116726">
    <property type="entry name" value="TrkA C-terminal domain-like"/>
    <property type="match status" value="1"/>
</dbReference>
<dbReference type="InterPro" id="IPR036291">
    <property type="entry name" value="NAD(P)-bd_dom_sf"/>
</dbReference>
<dbReference type="InterPro" id="IPR006037">
    <property type="entry name" value="RCK_C"/>
</dbReference>
<dbReference type="EMBL" id="CP036278">
    <property type="protein sequence ID" value="QDU57763.1"/>
    <property type="molecule type" value="Genomic_DNA"/>
</dbReference>
<dbReference type="InterPro" id="IPR003148">
    <property type="entry name" value="RCK_N"/>
</dbReference>
<reference evidence="3 4" key="1">
    <citation type="submission" date="2019-02" db="EMBL/GenBank/DDBJ databases">
        <title>Deep-cultivation of Planctomycetes and their phenomic and genomic characterization uncovers novel biology.</title>
        <authorList>
            <person name="Wiegand S."/>
            <person name="Jogler M."/>
            <person name="Boedeker C."/>
            <person name="Pinto D."/>
            <person name="Vollmers J."/>
            <person name="Rivas-Marin E."/>
            <person name="Kohn T."/>
            <person name="Peeters S.H."/>
            <person name="Heuer A."/>
            <person name="Rast P."/>
            <person name="Oberbeckmann S."/>
            <person name="Bunk B."/>
            <person name="Jeske O."/>
            <person name="Meyerdierks A."/>
            <person name="Storesund J.E."/>
            <person name="Kallscheuer N."/>
            <person name="Luecker S."/>
            <person name="Lage O.M."/>
            <person name="Pohl T."/>
            <person name="Merkel B.J."/>
            <person name="Hornburger P."/>
            <person name="Mueller R.-W."/>
            <person name="Bruemmer F."/>
            <person name="Labrenz M."/>
            <person name="Spormann A.M."/>
            <person name="Op den Camp H."/>
            <person name="Overmann J."/>
            <person name="Amann R."/>
            <person name="Jetten M.S.M."/>
            <person name="Mascher T."/>
            <person name="Medema M.H."/>
            <person name="Devos D.P."/>
            <person name="Kaster A.-K."/>
            <person name="Ovreas L."/>
            <person name="Rohde M."/>
            <person name="Galperin M.Y."/>
            <person name="Jogler C."/>
        </authorList>
    </citation>
    <scope>NUCLEOTIDE SEQUENCE [LARGE SCALE GENOMIC DNA]</scope>
    <source>
        <strain evidence="3 4">Pan181</strain>
    </source>
</reference>
<dbReference type="GO" id="GO:0008324">
    <property type="term" value="F:monoatomic cation transmembrane transporter activity"/>
    <property type="evidence" value="ECO:0007669"/>
    <property type="project" value="InterPro"/>
</dbReference>
<dbReference type="KEGG" id="amuc:Pan181_39850"/>
<dbReference type="GO" id="GO:0006813">
    <property type="term" value="P:potassium ion transport"/>
    <property type="evidence" value="ECO:0007669"/>
    <property type="project" value="InterPro"/>
</dbReference>
<dbReference type="PANTHER" id="PTHR43833:SF7">
    <property type="entry name" value="KTR SYSTEM POTASSIUM UPTAKE PROTEIN C"/>
    <property type="match status" value="1"/>
</dbReference>
<dbReference type="Gene3D" id="3.30.70.1450">
    <property type="entry name" value="Regulator of K+ conductance, C-terminal domain"/>
    <property type="match status" value="1"/>
</dbReference>
<feature type="domain" description="RCK N-terminal" evidence="1">
    <location>
        <begin position="1"/>
        <end position="118"/>
    </location>
</feature>
<dbReference type="PROSITE" id="PS51202">
    <property type="entry name" value="RCK_C"/>
    <property type="match status" value="1"/>
</dbReference>
<gene>
    <name evidence="3" type="primary">ktrA</name>
    <name evidence="3" type="ORF">Pan181_39850</name>
</gene>
<dbReference type="PROSITE" id="PS51201">
    <property type="entry name" value="RCK_N"/>
    <property type="match status" value="1"/>
</dbReference>
<dbReference type="InterPro" id="IPR050721">
    <property type="entry name" value="Trk_Ktr_HKT_K-transport"/>
</dbReference>
<dbReference type="AlphaFoldDB" id="A0A518ASQ3"/>